<keyword evidence="2" id="KW-1185">Reference proteome</keyword>
<dbReference type="InterPro" id="IPR008312">
    <property type="entry name" value="T6SS_TssB1"/>
</dbReference>
<accession>A0A2S9KCF2</accession>
<gene>
    <name evidence="1" type="primary">tssB</name>
    <name evidence="1" type="ORF">C6P61_12930</name>
</gene>
<dbReference type="RefSeq" id="WP_105730345.1">
    <property type="nucleotide sequence ID" value="NZ_PVLR01000038.1"/>
</dbReference>
<dbReference type="PIRSF" id="PIRSF028301">
    <property type="entry name" value="UCP028301"/>
    <property type="match status" value="1"/>
</dbReference>
<dbReference type="EMBL" id="PVLR01000038">
    <property type="protein sequence ID" value="PRD68075.1"/>
    <property type="molecule type" value="Genomic_DNA"/>
</dbReference>
<dbReference type="NCBIfam" id="TIGR03358">
    <property type="entry name" value="VI_chp_5"/>
    <property type="match status" value="1"/>
</dbReference>
<evidence type="ECO:0000313" key="2">
    <source>
        <dbReference type="Proteomes" id="UP000238326"/>
    </source>
</evidence>
<organism evidence="1 2">
    <name type="scientific">Malikia spinosa</name>
    <dbReference type="NCBI Taxonomy" id="86180"/>
    <lineage>
        <taxon>Bacteria</taxon>
        <taxon>Pseudomonadati</taxon>
        <taxon>Pseudomonadota</taxon>
        <taxon>Betaproteobacteria</taxon>
        <taxon>Burkholderiales</taxon>
        <taxon>Comamonadaceae</taxon>
        <taxon>Malikia</taxon>
    </lineage>
</organism>
<comment type="caution">
    <text evidence="1">The sequence shown here is derived from an EMBL/GenBank/DDBJ whole genome shotgun (WGS) entry which is preliminary data.</text>
</comment>
<proteinExistence type="predicted"/>
<dbReference type="PANTHER" id="PTHR35850:SF1">
    <property type="entry name" value="TYPE VI SECRETION SYSTEM SHEATH PROTEIN TSSB1"/>
    <property type="match status" value="1"/>
</dbReference>
<reference evidence="1 2" key="1">
    <citation type="submission" date="2018-03" db="EMBL/GenBank/DDBJ databases">
        <title>Comparative genomics illustrates the genes involved in a hyperalkaliphilic mechanisms of Serpentinomonas isolated from highly-alkaline calcium-rich serpentinized springs.</title>
        <authorList>
            <person name="Suzuki S."/>
            <person name="Ishii S."/>
            <person name="Walworth N."/>
            <person name="Bird L."/>
            <person name="Kuenen J.G."/>
            <person name="Nealson K.H."/>
        </authorList>
    </citation>
    <scope>NUCLEOTIDE SEQUENCE [LARGE SCALE GENOMIC DNA]</scope>
    <source>
        <strain evidence="1 2">83</strain>
    </source>
</reference>
<dbReference type="OrthoDB" id="9789942at2"/>
<dbReference type="AlphaFoldDB" id="A0A2S9KCF2"/>
<dbReference type="Proteomes" id="UP000238326">
    <property type="component" value="Unassembled WGS sequence"/>
</dbReference>
<dbReference type="PANTHER" id="PTHR35850">
    <property type="entry name" value="CYTOPLASMIC PROTEIN-RELATED"/>
    <property type="match status" value="1"/>
</dbReference>
<dbReference type="Pfam" id="PF05591">
    <property type="entry name" value="T6SS_VipA"/>
    <property type="match status" value="1"/>
</dbReference>
<protein>
    <submittedName>
        <fullName evidence="1">Type VI secretion system contractile sheath small subunit</fullName>
    </submittedName>
</protein>
<name>A0A2S9KCF2_9BURK</name>
<sequence length="180" mass="19969">MPESSQKFMARNRASRVQIEYEVELYGAEKRVQLPFVMGVLADLSGQPGAPPALPPAALAERKFLEFDVDNFDSRMKAIQPRLSFQVDNALSGEGQLKVDLSFERMEDFSPESIARQVEALKQLLTARQQLADLITYMDGKTGAEELIAQVLNDPAWLESLASWPALPEPDGKSKTVSQT</sequence>
<evidence type="ECO:0000313" key="1">
    <source>
        <dbReference type="EMBL" id="PRD68075.1"/>
    </source>
</evidence>